<comment type="caution">
    <text evidence="5">The sequence shown here is derived from an EMBL/GenBank/DDBJ whole genome shotgun (WGS) entry which is preliminary data.</text>
</comment>
<dbReference type="Gene3D" id="2.40.50.140">
    <property type="entry name" value="Nucleic acid-binding proteins"/>
    <property type="match status" value="1"/>
</dbReference>
<organism evidence="5 6">
    <name type="scientific">Actinomadura gamaensis</name>
    <dbReference type="NCBI Taxonomy" id="1763541"/>
    <lineage>
        <taxon>Bacteria</taxon>
        <taxon>Bacillati</taxon>
        <taxon>Actinomycetota</taxon>
        <taxon>Actinomycetes</taxon>
        <taxon>Streptosporangiales</taxon>
        <taxon>Thermomonosporaceae</taxon>
        <taxon>Actinomadura</taxon>
    </lineage>
</organism>
<dbReference type="InterPro" id="IPR012340">
    <property type="entry name" value="NA-bd_OB-fold"/>
</dbReference>
<protein>
    <submittedName>
        <fullName evidence="5">ATP-dependent DNA ligase</fullName>
    </submittedName>
</protein>
<dbReference type="SUPFAM" id="SSF56091">
    <property type="entry name" value="DNA ligase/mRNA capping enzyme, catalytic domain"/>
    <property type="match status" value="1"/>
</dbReference>
<dbReference type="InterPro" id="IPR050191">
    <property type="entry name" value="ATP-dep_DNA_ligase"/>
</dbReference>
<comment type="similarity">
    <text evidence="1">Belongs to the ATP-dependent DNA ligase family.</text>
</comment>
<keyword evidence="6" id="KW-1185">Reference proteome</keyword>
<dbReference type="PANTHER" id="PTHR45674:SF4">
    <property type="entry name" value="DNA LIGASE 1"/>
    <property type="match status" value="1"/>
</dbReference>
<proteinExistence type="inferred from homology"/>
<evidence type="ECO:0000313" key="6">
    <source>
        <dbReference type="Proteomes" id="UP001595872"/>
    </source>
</evidence>
<keyword evidence="2 5" id="KW-0436">Ligase</keyword>
<dbReference type="RefSeq" id="WP_378257042.1">
    <property type="nucleotide sequence ID" value="NZ_JBHSIT010000005.1"/>
</dbReference>
<dbReference type="GO" id="GO:0016874">
    <property type="term" value="F:ligase activity"/>
    <property type="evidence" value="ECO:0007669"/>
    <property type="project" value="UniProtKB-KW"/>
</dbReference>
<gene>
    <name evidence="5" type="ORF">ACFPCY_19370</name>
</gene>
<dbReference type="Proteomes" id="UP001595872">
    <property type="component" value="Unassembled WGS sequence"/>
</dbReference>
<feature type="domain" description="ATP-dependent DNA ligase family profile" evidence="4">
    <location>
        <begin position="108"/>
        <end position="225"/>
    </location>
</feature>
<dbReference type="PROSITE" id="PS50160">
    <property type="entry name" value="DNA_LIGASE_A3"/>
    <property type="match status" value="1"/>
</dbReference>
<dbReference type="Pfam" id="PF01068">
    <property type="entry name" value="DNA_ligase_A_M"/>
    <property type="match status" value="1"/>
</dbReference>
<dbReference type="Gene3D" id="3.30.470.30">
    <property type="entry name" value="DNA ligase/mRNA capping enzyme"/>
    <property type="match status" value="1"/>
</dbReference>
<dbReference type="CDD" id="cd07905">
    <property type="entry name" value="Adenylation_DNA_ligase_LigC"/>
    <property type="match status" value="1"/>
</dbReference>
<comment type="catalytic activity">
    <reaction evidence="3">
        <text>ATP + (deoxyribonucleotide)n-3'-hydroxyl + 5'-phospho-(deoxyribonucleotide)m = (deoxyribonucleotide)n+m + AMP + diphosphate.</text>
        <dbReference type="EC" id="6.5.1.1"/>
    </reaction>
</comment>
<dbReference type="InterPro" id="IPR044119">
    <property type="entry name" value="Adenylation_LigC-like"/>
</dbReference>
<evidence type="ECO:0000313" key="5">
    <source>
        <dbReference type="EMBL" id="MFC4909491.1"/>
    </source>
</evidence>
<dbReference type="InterPro" id="IPR012310">
    <property type="entry name" value="DNA_ligase_ATP-dep_cent"/>
</dbReference>
<evidence type="ECO:0000256" key="1">
    <source>
        <dbReference type="ARBA" id="ARBA00007572"/>
    </source>
</evidence>
<dbReference type="PANTHER" id="PTHR45674">
    <property type="entry name" value="DNA LIGASE 1/3 FAMILY MEMBER"/>
    <property type="match status" value="1"/>
</dbReference>
<name>A0ABV9U113_9ACTN</name>
<evidence type="ECO:0000256" key="2">
    <source>
        <dbReference type="ARBA" id="ARBA00022598"/>
    </source>
</evidence>
<accession>A0ABV9U113</accession>
<sequence>MLAQSTDHLPAPAPKRELRYEPKWDGFRCLAFRADGGQVRLQSRQLRPLDAAFPEVVKAVAATVPPGTILDGEIVRWHDGRLDFDALQRRNTGPRRNAELARREPCHLIVWDVLETGGTALLSRPLSERRLVLAEVLADAPPAGLVVLCPQIGDVGEARLWAEVLAPQGVEGMVAKSASGAYRPGRRGWWKWKRRRTTEAIVGGITGTLARPGALILGRMDAEGELHVVGRTVPVTAPARERIARLLRPPAGPHPWPPRLPVGWRGGTAEYVQVEPELVVEVEVDAAVWRHPARIVRPRPDLTIEDVARGRAIDD</sequence>
<reference evidence="6" key="1">
    <citation type="journal article" date="2019" name="Int. J. Syst. Evol. Microbiol.">
        <title>The Global Catalogue of Microorganisms (GCM) 10K type strain sequencing project: providing services to taxonomists for standard genome sequencing and annotation.</title>
        <authorList>
            <consortium name="The Broad Institute Genomics Platform"/>
            <consortium name="The Broad Institute Genome Sequencing Center for Infectious Disease"/>
            <person name="Wu L."/>
            <person name="Ma J."/>
        </authorList>
    </citation>
    <scope>NUCLEOTIDE SEQUENCE [LARGE SCALE GENOMIC DNA]</scope>
    <source>
        <strain evidence="6">KLKA75</strain>
    </source>
</reference>
<dbReference type="EMBL" id="JBHSIT010000005">
    <property type="protein sequence ID" value="MFC4909491.1"/>
    <property type="molecule type" value="Genomic_DNA"/>
</dbReference>
<evidence type="ECO:0000256" key="3">
    <source>
        <dbReference type="ARBA" id="ARBA00034003"/>
    </source>
</evidence>
<evidence type="ECO:0000259" key="4">
    <source>
        <dbReference type="PROSITE" id="PS50160"/>
    </source>
</evidence>